<reference evidence="3" key="1">
    <citation type="submission" date="2021-02" db="EMBL/GenBank/DDBJ databases">
        <authorList>
            <person name="Bekaert M."/>
        </authorList>
    </citation>
    <scope>NUCLEOTIDE SEQUENCE</scope>
    <source>
        <strain evidence="3">IoA-00</strain>
    </source>
</reference>
<keyword evidence="2" id="KW-1133">Transmembrane helix</keyword>
<feature type="transmembrane region" description="Helical" evidence="2">
    <location>
        <begin position="86"/>
        <end position="107"/>
    </location>
</feature>
<feature type="compositionally biased region" description="Polar residues" evidence="1">
    <location>
        <begin position="171"/>
        <end position="191"/>
    </location>
</feature>
<evidence type="ECO:0000313" key="3">
    <source>
        <dbReference type="EMBL" id="CAF2865446.1"/>
    </source>
</evidence>
<protein>
    <submittedName>
        <fullName evidence="3">(salmon louse) hypothetical protein</fullName>
    </submittedName>
</protein>
<feature type="transmembrane region" description="Helical" evidence="2">
    <location>
        <begin position="114"/>
        <end position="129"/>
    </location>
</feature>
<dbReference type="OrthoDB" id="10495033at2759"/>
<keyword evidence="2" id="KW-0472">Membrane</keyword>
<sequence>MAPQSKSRLGPPPQLVPVVSQQQIQNHKKFQLKMKELSRRLVKKVSSSFSDKVLRIGILVLEALIFSYMIFKVIITGLLYTEYDKLYILIIVEVLMGLAIITCLLHFRKKESPWFLYISLTLFIASSLVNFSGNLIYPTFVDILFVYIFFLIIWRRSVVYHRLKEERRKNSVNSEDSLSTTSASELQAQQHQVHRGKGERIEYGGNTVLSMDSMGLSSIGGGGIHHLHHESAIDLEPIDFEYFVDEPMGSENMFRVDFGESPLNSRGR</sequence>
<dbReference type="Proteomes" id="UP000675881">
    <property type="component" value="Chromosome 2"/>
</dbReference>
<name>A0A7R8H4R4_LEPSM</name>
<keyword evidence="4" id="KW-1185">Reference proteome</keyword>
<feature type="region of interest" description="Disordered" evidence="1">
    <location>
        <begin position="171"/>
        <end position="197"/>
    </location>
</feature>
<organism evidence="3 4">
    <name type="scientific">Lepeophtheirus salmonis</name>
    <name type="common">Salmon louse</name>
    <name type="synonym">Caligus salmonis</name>
    <dbReference type="NCBI Taxonomy" id="72036"/>
    <lineage>
        <taxon>Eukaryota</taxon>
        <taxon>Metazoa</taxon>
        <taxon>Ecdysozoa</taxon>
        <taxon>Arthropoda</taxon>
        <taxon>Crustacea</taxon>
        <taxon>Multicrustacea</taxon>
        <taxon>Hexanauplia</taxon>
        <taxon>Copepoda</taxon>
        <taxon>Siphonostomatoida</taxon>
        <taxon>Caligidae</taxon>
        <taxon>Lepeophtheirus</taxon>
    </lineage>
</organism>
<evidence type="ECO:0000313" key="4">
    <source>
        <dbReference type="Proteomes" id="UP000675881"/>
    </source>
</evidence>
<evidence type="ECO:0000256" key="2">
    <source>
        <dbReference type="SAM" id="Phobius"/>
    </source>
</evidence>
<keyword evidence="2" id="KW-0812">Transmembrane</keyword>
<gene>
    <name evidence="3" type="ORF">LSAA_6606</name>
</gene>
<proteinExistence type="predicted"/>
<feature type="transmembrane region" description="Helical" evidence="2">
    <location>
        <begin position="135"/>
        <end position="154"/>
    </location>
</feature>
<evidence type="ECO:0000256" key="1">
    <source>
        <dbReference type="SAM" id="MobiDB-lite"/>
    </source>
</evidence>
<dbReference type="AlphaFoldDB" id="A0A7R8H4R4"/>
<dbReference type="EMBL" id="HG994581">
    <property type="protein sequence ID" value="CAF2865446.1"/>
    <property type="molecule type" value="Genomic_DNA"/>
</dbReference>
<feature type="transmembrane region" description="Helical" evidence="2">
    <location>
        <begin position="53"/>
        <end position="80"/>
    </location>
</feature>
<accession>A0A7R8H4R4</accession>